<evidence type="ECO:0000259" key="14">
    <source>
        <dbReference type="PROSITE" id="PS50056"/>
    </source>
</evidence>
<feature type="chain" id="PRO_5010155555" description="protein-tyrosine-phosphatase" evidence="12">
    <location>
        <begin position="23"/>
        <end position="1462"/>
    </location>
</feature>
<dbReference type="STRING" id="43151.W5JJR7"/>
<dbReference type="InterPro" id="IPR000242">
    <property type="entry name" value="PTP_cat"/>
</dbReference>
<dbReference type="eggNOG" id="KOG0791">
    <property type="taxonomic scope" value="Eukaryota"/>
</dbReference>
<dbReference type="PANTHER" id="PTHR46957:SF3">
    <property type="entry name" value="CYTOKINE RECEPTOR"/>
    <property type="match status" value="1"/>
</dbReference>
<keyword evidence="3 11" id="KW-0812">Transmembrane</keyword>
<evidence type="ECO:0000313" key="16">
    <source>
        <dbReference type="EMBL" id="ETN64617.1"/>
    </source>
</evidence>
<dbReference type="FunFam" id="3.90.190.10:FF:000101">
    <property type="entry name" value="phosphatidylinositol phosphatase PTPRQ"/>
    <property type="match status" value="1"/>
</dbReference>
<feature type="transmembrane region" description="Helical" evidence="11">
    <location>
        <begin position="1052"/>
        <end position="1078"/>
    </location>
</feature>
<dbReference type="Pfam" id="PF18861">
    <property type="entry name" value="PTP_tm"/>
    <property type="match status" value="1"/>
</dbReference>
<dbReference type="SMART" id="SM00060">
    <property type="entry name" value="FN3"/>
    <property type="match status" value="4"/>
</dbReference>
<dbReference type="PROSITE" id="PS50853">
    <property type="entry name" value="FN3"/>
    <property type="match status" value="3"/>
</dbReference>
<keyword evidence="18" id="KW-1185">Reference proteome</keyword>
<dbReference type="SUPFAM" id="SSF49265">
    <property type="entry name" value="Fibronectin type III"/>
    <property type="match status" value="2"/>
</dbReference>
<dbReference type="EC" id="3.1.3.48" evidence="2"/>
<proteinExistence type="predicted"/>
<reference evidence="16" key="3">
    <citation type="journal article" date="2013" name="Nucleic Acids Res.">
        <title>The genome of Anopheles darlingi, the main neotropical malaria vector.</title>
        <authorList>
            <person name="Marinotti O."/>
            <person name="Cerqueira G.C."/>
            <person name="de Almeida L.G."/>
            <person name="Ferro M.I."/>
            <person name="Loreto E.L."/>
            <person name="Zaha A."/>
            <person name="Teixeira S.M."/>
            <person name="Wespiser A.R."/>
            <person name="Almeida E Silva A."/>
            <person name="Schlindwein A.D."/>
            <person name="Pacheco A.C."/>
            <person name="Silva A.L."/>
            <person name="Graveley B.R."/>
            <person name="Walenz B.P."/>
            <person name="Lima Bde A."/>
            <person name="Ribeiro C.A."/>
            <person name="Nunes-Silva C.G."/>
            <person name="de Carvalho C.R."/>
            <person name="Soares C.M."/>
            <person name="de Menezes C.B."/>
            <person name="Matiolli C."/>
            <person name="Caffrey D."/>
            <person name="Araujo D.A."/>
            <person name="de Oliveira D.M."/>
            <person name="Golenbock D."/>
            <person name="Grisard E.C."/>
            <person name="Fantinatti-Garboggini F."/>
            <person name="de Carvalho F.M."/>
            <person name="Barcellos F.G."/>
            <person name="Prosdocimi F."/>
            <person name="May G."/>
            <person name="Azevedo Junior G.M."/>
            <person name="Guimaraes G.M."/>
            <person name="Goldman G.H."/>
            <person name="Padilha I.Q."/>
            <person name="Batista Jda S."/>
            <person name="Ferro J.A."/>
            <person name="Ribeiro J.M."/>
            <person name="Fietto J.L."/>
            <person name="Dabbas K.M."/>
            <person name="Cerdeira L."/>
            <person name="Agnez-Lima L.F."/>
            <person name="Brocchi M."/>
            <person name="de Carvalho M.O."/>
            <person name="Teixeira Mde M."/>
            <person name="Diniz Maia Mde M."/>
            <person name="Goldman M.H."/>
            <person name="Cruz Schneider M.P."/>
            <person name="Felipe M.S."/>
            <person name="Hungria M."/>
            <person name="Nicolas M.F."/>
            <person name="Pereira M."/>
            <person name="Montes M.A."/>
            <person name="Cantao M.E."/>
            <person name="Vincentz M."/>
            <person name="Rafael M.S."/>
            <person name="Silverman N."/>
            <person name="Stoco P.H."/>
            <person name="Souza R.C."/>
            <person name="Vicentini R."/>
            <person name="Gazzinelli R.T."/>
            <person name="Neves Rde O."/>
            <person name="Silva R."/>
            <person name="Astolfi-Filho S."/>
            <person name="Maciel T.E."/>
            <person name="Urmenyi T.P."/>
            <person name="Tadei W.P."/>
            <person name="Camargo E.P."/>
            <person name="de Vasconcelos A.T."/>
        </authorList>
    </citation>
    <scope>NUCLEOTIDE SEQUENCE</scope>
</reference>
<feature type="domain" description="Tyrosine-protein phosphatase" evidence="13">
    <location>
        <begin position="1121"/>
        <end position="1385"/>
    </location>
</feature>
<name>W5JJR7_ANODA</name>
<keyword evidence="9 11" id="KW-0472">Membrane</keyword>
<evidence type="ECO:0000256" key="5">
    <source>
        <dbReference type="ARBA" id="ARBA00022737"/>
    </source>
</evidence>
<dbReference type="SUPFAM" id="SSF52799">
    <property type="entry name" value="(Phosphotyrosine protein) phosphatases II"/>
    <property type="match status" value="1"/>
</dbReference>
<evidence type="ECO:0000256" key="10">
    <source>
        <dbReference type="ARBA" id="ARBA00023180"/>
    </source>
</evidence>
<evidence type="ECO:0000256" key="2">
    <source>
        <dbReference type="ARBA" id="ARBA00013064"/>
    </source>
</evidence>
<dbReference type="HOGENOM" id="CLU_250690_0_0_1"/>
<dbReference type="GO" id="GO:0016020">
    <property type="term" value="C:membrane"/>
    <property type="evidence" value="ECO:0007669"/>
    <property type="project" value="UniProtKB-SubCell"/>
</dbReference>
<dbReference type="InterPro" id="IPR016130">
    <property type="entry name" value="Tyr_Pase_AS"/>
</dbReference>
<feature type="domain" description="Tyrosine specific protein phosphatases" evidence="14">
    <location>
        <begin position="1302"/>
        <end position="1376"/>
    </location>
</feature>
<evidence type="ECO:0000313" key="17">
    <source>
        <dbReference type="EnsemblMetazoa" id="ADAC003635-PA"/>
    </source>
</evidence>
<evidence type="ECO:0000256" key="1">
    <source>
        <dbReference type="ARBA" id="ARBA00004479"/>
    </source>
</evidence>
<dbReference type="PRINTS" id="PR00700">
    <property type="entry name" value="PRTYPHPHTASE"/>
</dbReference>
<dbReference type="EnsemblMetazoa" id="ADAC003635-RA">
    <property type="protein sequence ID" value="ADAC003635-PA"/>
    <property type="gene ID" value="ADAC003635"/>
</dbReference>
<dbReference type="FunCoup" id="W5JJR7">
    <property type="interactions" value="31"/>
</dbReference>
<dbReference type="GO" id="GO:0048666">
    <property type="term" value="P:neuron development"/>
    <property type="evidence" value="ECO:0007669"/>
    <property type="project" value="UniProtKB-ARBA"/>
</dbReference>
<evidence type="ECO:0000256" key="9">
    <source>
        <dbReference type="ARBA" id="ARBA00023136"/>
    </source>
</evidence>
<sequence>MVKRHFSRLGVLLWCLVAVTYLQRYHQLPAIVIAGDTNEQWMSSTGGGDVGSGHSDATQTESLYERTNVQHSFIEISPKCKSTRITVVERRGPDGELGIEWLGEPDLTAKHFYNITWIDSSVGRKVNRSGGIYKLTTFALPTRNWCEIVELSVCRGDWRKSQPCVCGVWTPPVDALSAVTAVKVSDGGYIVSWKPSKCVKKYELRPGYLTLQSTNPVAVKMFNVRDCQWNRFMVEVVMQNGVIGQQEVQFYGYPQLADTQQAICVISKIRNATELWNVSTLELSKGELSIAQLEHYMTSCHTPTTVEYLDLCSVQSVQRSNQVRKADALPHVIPPFCPMNAAHPGDVTVKPTIIGEVRDLRANTDLDRTVILSWRPPREGKVCVKEYIITWASESEIVDAERTTYTVTNLEPCTTYNFTVSAIDHSNAKGTPSSVEARVREIEQLSEVVELELYEVEPRSLSAKWKPPLNGTNCVQSYRVAAWYNSPEDASVVLVFSNTTTDQHVTFGEAIACMSYMVQVIPISFQNKDGRNEIAPLKTKERTILPYHVEPIRAIGVRSRSLELSTKLQSDNNNNCLLVSVRFNCTIVPEAEDSAPELPVIKEFAIPSGNVSFEGVVEPLVPYTVYQCNAQILNIAGWSDPTPSYEIQTAEDVPDSPRGVQLIAGSGLIEITWKAPAVKNGVVVRYRIHIRMIGPEYPMPKLCDQLEEYNETVDLRDEIDPDETIHRSWDGAEFQYTITQLAPYTLYTVQVAAATGAGVGPYSEPSEIVTLPDVPSEARNFRIEQIKGPELDQAYSSSVEFSWEIPCRLNGKLNRFEGTLSGVRETDNSVPHVLRWVVEVSDESDPLEPFRYIETRLKPEYVYTVAMNVAVAEVPEPSPDAQLTFESPAGIPTIDQTDDWFKVDVFDAPNPTNTARIVLGNITLKSDIGSIRYVALLVSERFCQIDPEPRTDFINSEGTTQWPEVPDWHRVNNMRCTEQYQTTPKFWNPLLHLSRAKSNPVEFVVGEERCDNGKEYCNGPLKPGTEYALVVRIFSRTGFTDSELQFFRTDSLIMVGLIISSIVACCLLAFISGLVILWRRQRLLLPAQLAGRAPSEEPSDIPLKNFPNQYDELFQSNREKVSKEFQAINYFSDTVLQETVSYHSARENERKNRYVNILPYDSNRVLLDSNEEEDEYDGRSGNDYINASFIEGYKYQREYIATQGPKLETCADFWRMVIQYEIEAIVMLTQPIDHEKNKCCQYYPRYQQKIRFNDIRVECKQELKLLFYHKRLFEVTQGNLTKLVFHYHFLEWPDHSCPASPTDLVKFTKIIRAERKSYAIPLVVHCSAGVGRTGTFIALDIILQRMQNEKKINVYDTVKQLRRQRVKMVQTLDQYTFLYQCCLEQVSKSNRKKPKSSFIEIVDRESHGKHAPLATVIEVEQPGVAVSNGGKPLFNIKFPKSFNAGLEKVTSFAPSDIAGSGT</sequence>
<keyword evidence="10" id="KW-0325">Glycoprotein</keyword>
<dbReference type="InterPro" id="IPR013783">
    <property type="entry name" value="Ig-like_fold"/>
</dbReference>
<gene>
    <name evidence="16" type="ORF">AND_003635</name>
</gene>
<dbReference type="InterPro" id="IPR003595">
    <property type="entry name" value="Tyr_Pase_cat"/>
</dbReference>
<dbReference type="InterPro" id="IPR036116">
    <property type="entry name" value="FN3_sf"/>
</dbReference>
<keyword evidence="6" id="KW-0378">Hydrolase</keyword>
<dbReference type="InterPro" id="IPR050713">
    <property type="entry name" value="RTP_Phos/Ushers"/>
</dbReference>
<keyword evidence="8 11" id="KW-1133">Transmembrane helix</keyword>
<dbReference type="Proteomes" id="UP000000673">
    <property type="component" value="Unassembled WGS sequence"/>
</dbReference>
<evidence type="ECO:0000256" key="3">
    <source>
        <dbReference type="ARBA" id="ARBA00022692"/>
    </source>
</evidence>
<reference evidence="16 18" key="1">
    <citation type="journal article" date="2010" name="BMC Genomics">
        <title>Combination of measures distinguishes pre-miRNAs from other stem-loops in the genome of the newly sequenced Anopheles darlingi.</title>
        <authorList>
            <person name="Mendes N.D."/>
            <person name="Freitas A.T."/>
            <person name="Vasconcelos A.T."/>
            <person name="Sagot M.F."/>
        </authorList>
    </citation>
    <scope>NUCLEOTIDE SEQUENCE</scope>
</reference>
<dbReference type="EMBL" id="ADMH02000941">
    <property type="protein sequence ID" value="ETN64617.1"/>
    <property type="molecule type" value="Genomic_DNA"/>
</dbReference>
<dbReference type="VEuPathDB" id="VectorBase:ADAR2_007525"/>
<evidence type="ECO:0000259" key="15">
    <source>
        <dbReference type="PROSITE" id="PS50853"/>
    </source>
</evidence>
<accession>W5JJR7</accession>
<evidence type="ECO:0000256" key="4">
    <source>
        <dbReference type="ARBA" id="ARBA00022729"/>
    </source>
</evidence>
<dbReference type="CDD" id="cd00063">
    <property type="entry name" value="FN3"/>
    <property type="match status" value="2"/>
</dbReference>
<evidence type="ECO:0000256" key="7">
    <source>
        <dbReference type="ARBA" id="ARBA00022912"/>
    </source>
</evidence>
<dbReference type="InterPro" id="IPR000387">
    <property type="entry name" value="Tyr_Pase_dom"/>
</dbReference>
<dbReference type="InterPro" id="IPR003961">
    <property type="entry name" value="FN3_dom"/>
</dbReference>
<dbReference type="Gene3D" id="2.60.40.10">
    <property type="entry name" value="Immunoglobulins"/>
    <property type="match status" value="3"/>
</dbReference>
<organism evidence="16">
    <name type="scientific">Anopheles darlingi</name>
    <name type="common">Mosquito</name>
    <dbReference type="NCBI Taxonomy" id="43151"/>
    <lineage>
        <taxon>Eukaryota</taxon>
        <taxon>Metazoa</taxon>
        <taxon>Ecdysozoa</taxon>
        <taxon>Arthropoda</taxon>
        <taxon>Hexapoda</taxon>
        <taxon>Insecta</taxon>
        <taxon>Pterygota</taxon>
        <taxon>Neoptera</taxon>
        <taxon>Endopterygota</taxon>
        <taxon>Diptera</taxon>
        <taxon>Nematocera</taxon>
        <taxon>Culicoidea</taxon>
        <taxon>Culicidae</taxon>
        <taxon>Anophelinae</taxon>
        <taxon>Anopheles</taxon>
    </lineage>
</organism>
<dbReference type="Pfam" id="PF00102">
    <property type="entry name" value="Y_phosphatase"/>
    <property type="match status" value="1"/>
</dbReference>
<comment type="subcellular location">
    <subcellularLocation>
        <location evidence="1">Membrane</location>
        <topology evidence="1">Single-pass type I membrane protein</topology>
    </subcellularLocation>
</comment>
<keyword evidence="5" id="KW-0677">Repeat</keyword>
<evidence type="ECO:0000259" key="13">
    <source>
        <dbReference type="PROSITE" id="PS50055"/>
    </source>
</evidence>
<dbReference type="GO" id="GO:0009653">
    <property type="term" value="P:anatomical structure morphogenesis"/>
    <property type="evidence" value="ECO:0007669"/>
    <property type="project" value="UniProtKB-ARBA"/>
</dbReference>
<reference evidence="16" key="2">
    <citation type="submission" date="2010-05" db="EMBL/GenBank/DDBJ databases">
        <authorList>
            <person name="Almeida L.G."/>
            <person name="Nicolas M.F."/>
            <person name="Souza R.C."/>
            <person name="Vasconcelos A.T.R."/>
        </authorList>
    </citation>
    <scope>NUCLEOTIDE SEQUENCE</scope>
</reference>
<dbReference type="VEuPathDB" id="VectorBase:ADAC003635"/>
<dbReference type="Gene3D" id="3.90.190.10">
    <property type="entry name" value="Protein tyrosine phosphatase superfamily"/>
    <property type="match status" value="1"/>
</dbReference>
<evidence type="ECO:0000313" key="18">
    <source>
        <dbReference type="Proteomes" id="UP000000673"/>
    </source>
</evidence>
<dbReference type="Pfam" id="PF00041">
    <property type="entry name" value="fn3"/>
    <property type="match status" value="2"/>
</dbReference>
<dbReference type="InterPro" id="IPR041201">
    <property type="entry name" value="PTPRJ_TM"/>
</dbReference>
<dbReference type="PROSITE" id="PS00383">
    <property type="entry name" value="TYR_PHOSPHATASE_1"/>
    <property type="match status" value="1"/>
</dbReference>
<dbReference type="PANTHER" id="PTHR46957">
    <property type="entry name" value="CYTOKINE RECEPTOR"/>
    <property type="match status" value="1"/>
</dbReference>
<dbReference type="CDD" id="cd00047">
    <property type="entry name" value="PTPc"/>
    <property type="match status" value="1"/>
</dbReference>
<feature type="signal peptide" evidence="12">
    <location>
        <begin position="1"/>
        <end position="22"/>
    </location>
</feature>
<dbReference type="SMART" id="SM00404">
    <property type="entry name" value="PTPc_motif"/>
    <property type="match status" value="1"/>
</dbReference>
<feature type="domain" description="Fibronectin type-III" evidence="15">
    <location>
        <begin position="447"/>
        <end position="542"/>
    </location>
</feature>
<dbReference type="OMA" id="GNTIKCH"/>
<protein>
    <recommendedName>
        <fullName evidence="2">protein-tyrosine-phosphatase</fullName>
        <ecNumber evidence="2">3.1.3.48</ecNumber>
    </recommendedName>
</protein>
<keyword evidence="4 12" id="KW-0732">Signal</keyword>
<evidence type="ECO:0000256" key="12">
    <source>
        <dbReference type="SAM" id="SignalP"/>
    </source>
</evidence>
<feature type="domain" description="Fibronectin type-III" evidence="15">
    <location>
        <begin position="653"/>
        <end position="773"/>
    </location>
</feature>
<dbReference type="GO" id="GO:0004725">
    <property type="term" value="F:protein tyrosine phosphatase activity"/>
    <property type="evidence" value="ECO:0007669"/>
    <property type="project" value="UniProtKB-EC"/>
</dbReference>
<feature type="domain" description="Fibronectin type-III" evidence="15">
    <location>
        <begin position="356"/>
        <end position="445"/>
    </location>
</feature>
<evidence type="ECO:0000256" key="8">
    <source>
        <dbReference type="ARBA" id="ARBA00022989"/>
    </source>
</evidence>
<dbReference type="SMART" id="SM00194">
    <property type="entry name" value="PTPc"/>
    <property type="match status" value="1"/>
</dbReference>
<reference evidence="17" key="4">
    <citation type="submission" date="2015-06" db="UniProtKB">
        <authorList>
            <consortium name="EnsemblMetazoa"/>
        </authorList>
    </citation>
    <scope>IDENTIFICATION</scope>
</reference>
<dbReference type="InterPro" id="IPR029021">
    <property type="entry name" value="Prot-tyrosine_phosphatase-like"/>
</dbReference>
<keyword evidence="7" id="KW-0904">Protein phosphatase</keyword>
<evidence type="ECO:0000256" key="6">
    <source>
        <dbReference type="ARBA" id="ARBA00022801"/>
    </source>
</evidence>
<dbReference type="PROSITE" id="PS50056">
    <property type="entry name" value="TYR_PHOSPHATASE_2"/>
    <property type="match status" value="1"/>
</dbReference>
<evidence type="ECO:0000256" key="11">
    <source>
        <dbReference type="SAM" id="Phobius"/>
    </source>
</evidence>
<dbReference type="PROSITE" id="PS50055">
    <property type="entry name" value="TYR_PHOSPHATASE_PTP"/>
    <property type="match status" value="1"/>
</dbReference>